<feature type="transmembrane region" description="Helical" evidence="1">
    <location>
        <begin position="15"/>
        <end position="40"/>
    </location>
</feature>
<keyword evidence="1" id="KW-1133">Transmembrane helix</keyword>
<name>A0A9X1NDU8_9ACTN</name>
<reference evidence="2" key="1">
    <citation type="submission" date="2021-11" db="EMBL/GenBank/DDBJ databases">
        <title>Streptomyces corallinus and Kineosporia corallina sp. nov., two new coral-derived marine actinobacteria.</title>
        <authorList>
            <person name="Buangrab K."/>
            <person name="Sutthacheep M."/>
            <person name="Yeemin T."/>
            <person name="Harunari E."/>
            <person name="Igarashi Y."/>
            <person name="Sripreechasak P."/>
            <person name="Kanchanasin P."/>
            <person name="Tanasupawat S."/>
            <person name="Phongsopitanun W."/>
        </authorList>
    </citation>
    <scope>NUCLEOTIDE SEQUENCE</scope>
    <source>
        <strain evidence="2">JCM 31032</strain>
    </source>
</reference>
<dbReference type="AlphaFoldDB" id="A0A9X1NDU8"/>
<feature type="transmembrane region" description="Helical" evidence="1">
    <location>
        <begin position="99"/>
        <end position="120"/>
    </location>
</feature>
<evidence type="ECO:0000256" key="1">
    <source>
        <dbReference type="SAM" id="Phobius"/>
    </source>
</evidence>
<dbReference type="EMBL" id="JAJOMB010000006">
    <property type="protein sequence ID" value="MCD5311989.1"/>
    <property type="molecule type" value="Genomic_DNA"/>
</dbReference>
<dbReference type="Proteomes" id="UP001138997">
    <property type="component" value="Unassembled WGS sequence"/>
</dbReference>
<dbReference type="RefSeq" id="WP_231441741.1">
    <property type="nucleotide sequence ID" value="NZ_JAJOMB010000006.1"/>
</dbReference>
<comment type="caution">
    <text evidence="2">The sequence shown here is derived from an EMBL/GenBank/DDBJ whole genome shotgun (WGS) entry which is preliminary data.</text>
</comment>
<accession>A0A9X1NDU8</accession>
<feature type="transmembrane region" description="Helical" evidence="1">
    <location>
        <begin position="132"/>
        <end position="152"/>
    </location>
</feature>
<evidence type="ECO:0000313" key="2">
    <source>
        <dbReference type="EMBL" id="MCD5311989.1"/>
    </source>
</evidence>
<organism evidence="2 3">
    <name type="scientific">Kineosporia babensis</name>
    <dbReference type="NCBI Taxonomy" id="499548"/>
    <lineage>
        <taxon>Bacteria</taxon>
        <taxon>Bacillati</taxon>
        <taxon>Actinomycetota</taxon>
        <taxon>Actinomycetes</taxon>
        <taxon>Kineosporiales</taxon>
        <taxon>Kineosporiaceae</taxon>
        <taxon>Kineosporia</taxon>
    </lineage>
</organism>
<gene>
    <name evidence="2" type="ORF">LR394_13845</name>
</gene>
<keyword evidence="3" id="KW-1185">Reference proteome</keyword>
<feature type="transmembrane region" description="Helical" evidence="1">
    <location>
        <begin position="199"/>
        <end position="218"/>
    </location>
</feature>
<protein>
    <submittedName>
        <fullName evidence="2">DUF624 domain-containing protein</fullName>
    </submittedName>
</protein>
<keyword evidence="1" id="KW-0812">Transmembrane</keyword>
<proteinExistence type="predicted"/>
<keyword evidence="1" id="KW-0472">Membrane</keyword>
<feature type="transmembrane region" description="Helical" evidence="1">
    <location>
        <begin position="52"/>
        <end position="73"/>
    </location>
</feature>
<feature type="transmembrane region" description="Helical" evidence="1">
    <location>
        <begin position="173"/>
        <end position="193"/>
    </location>
</feature>
<sequence length="226" mass="24109">MSAVLPASPARHETWAYVIGTVWVFLGTSFLFGLATLPFLTVVISTNPVHSWPLLALLAPLGAPATVAASAVFRSFTDDGNTTVLATFGRGWRRALRPALRTGAMASAAWVVLAVDVYALSGTLLGAVTLPLLAVLALLVLVVTLHVLVALAERPDLRVRHLARASVYLALRRWYLTAFSLVVLALLATLVAARPALGLGLALAPLLYVVWAGCRFTLRPILEQPE</sequence>
<evidence type="ECO:0000313" key="3">
    <source>
        <dbReference type="Proteomes" id="UP001138997"/>
    </source>
</evidence>